<evidence type="ECO:0000256" key="5">
    <source>
        <dbReference type="ARBA" id="ARBA00022840"/>
    </source>
</evidence>
<keyword evidence="4 10" id="KW-0547">Nucleotide-binding</keyword>
<comment type="function">
    <text evidence="10 11">Involved in cell wall formation. Catalyzes the final step in the synthesis of UDP-N-acetylmuramoyl-pentapeptide, the precursor of murein.</text>
</comment>
<comment type="similarity">
    <text evidence="10">Belongs to the MurCDEF family. MurF subfamily.</text>
</comment>
<evidence type="ECO:0000256" key="7">
    <source>
        <dbReference type="ARBA" id="ARBA00022984"/>
    </source>
</evidence>
<evidence type="ECO:0000313" key="15">
    <source>
        <dbReference type="EMBL" id="NYI68994.1"/>
    </source>
</evidence>
<name>A0A7Z0D551_9MICO</name>
<keyword evidence="6 10" id="KW-0133">Cell shape</keyword>
<dbReference type="Pfam" id="PF08245">
    <property type="entry name" value="Mur_ligase_M"/>
    <property type="match status" value="1"/>
</dbReference>
<reference evidence="15 16" key="1">
    <citation type="submission" date="2020-07" db="EMBL/GenBank/DDBJ databases">
        <title>Sequencing the genomes of 1000 actinobacteria strains.</title>
        <authorList>
            <person name="Klenk H.-P."/>
        </authorList>
    </citation>
    <scope>NUCLEOTIDE SEQUENCE [LARGE SCALE GENOMIC DNA]</scope>
    <source>
        <strain evidence="15 16">DSM 26341</strain>
    </source>
</reference>
<keyword evidence="16" id="KW-1185">Reference proteome</keyword>
<dbReference type="SUPFAM" id="SSF53623">
    <property type="entry name" value="MurD-like peptide ligases, catalytic domain"/>
    <property type="match status" value="1"/>
</dbReference>
<organism evidence="15 16">
    <name type="scientific">Spelaeicoccus albus</name>
    <dbReference type="NCBI Taxonomy" id="1280376"/>
    <lineage>
        <taxon>Bacteria</taxon>
        <taxon>Bacillati</taxon>
        <taxon>Actinomycetota</taxon>
        <taxon>Actinomycetes</taxon>
        <taxon>Micrococcales</taxon>
        <taxon>Brevibacteriaceae</taxon>
        <taxon>Spelaeicoccus</taxon>
    </lineage>
</organism>
<evidence type="ECO:0000259" key="14">
    <source>
        <dbReference type="Pfam" id="PF08245"/>
    </source>
</evidence>
<evidence type="ECO:0000256" key="6">
    <source>
        <dbReference type="ARBA" id="ARBA00022960"/>
    </source>
</evidence>
<keyword evidence="5 10" id="KW-0067">ATP-binding</keyword>
<evidence type="ECO:0000256" key="10">
    <source>
        <dbReference type="HAMAP-Rule" id="MF_02019"/>
    </source>
</evidence>
<gene>
    <name evidence="10" type="primary">murF</name>
    <name evidence="15" type="ORF">BJY26_003300</name>
</gene>
<evidence type="ECO:0000256" key="1">
    <source>
        <dbReference type="ARBA" id="ARBA00022490"/>
    </source>
</evidence>
<keyword evidence="8 10" id="KW-0131">Cell cycle</keyword>
<dbReference type="Pfam" id="PF02875">
    <property type="entry name" value="Mur_ligase_C"/>
    <property type="match status" value="1"/>
</dbReference>
<dbReference type="Gene3D" id="3.90.190.20">
    <property type="entry name" value="Mur ligase, C-terminal domain"/>
    <property type="match status" value="1"/>
</dbReference>
<comment type="subcellular location">
    <subcellularLocation>
        <location evidence="10 11">Cytoplasm</location>
    </subcellularLocation>
</comment>
<dbReference type="NCBIfam" id="TIGR01143">
    <property type="entry name" value="murF"/>
    <property type="match status" value="1"/>
</dbReference>
<feature type="domain" description="Mur ligase N-terminal catalytic" evidence="12">
    <location>
        <begin position="31"/>
        <end position="85"/>
    </location>
</feature>
<dbReference type="Gene3D" id="3.40.1190.10">
    <property type="entry name" value="Mur-like, catalytic domain"/>
    <property type="match status" value="1"/>
</dbReference>
<keyword evidence="3 10" id="KW-0132">Cell division</keyword>
<dbReference type="EC" id="6.3.2.10" evidence="10 11"/>
<dbReference type="SUPFAM" id="SSF53244">
    <property type="entry name" value="MurD-like peptide ligases, peptide-binding domain"/>
    <property type="match status" value="1"/>
</dbReference>
<evidence type="ECO:0000259" key="12">
    <source>
        <dbReference type="Pfam" id="PF01225"/>
    </source>
</evidence>
<evidence type="ECO:0000256" key="3">
    <source>
        <dbReference type="ARBA" id="ARBA00022618"/>
    </source>
</evidence>
<evidence type="ECO:0000313" key="16">
    <source>
        <dbReference type="Proteomes" id="UP000539111"/>
    </source>
</evidence>
<dbReference type="Proteomes" id="UP000539111">
    <property type="component" value="Unassembled WGS sequence"/>
</dbReference>
<keyword evidence="1 10" id="KW-0963">Cytoplasm</keyword>
<dbReference type="GO" id="GO:0047480">
    <property type="term" value="F:UDP-N-acetylmuramoyl-tripeptide-D-alanyl-D-alanine ligase activity"/>
    <property type="evidence" value="ECO:0007669"/>
    <property type="project" value="UniProtKB-UniRule"/>
</dbReference>
<dbReference type="GO" id="GO:0009252">
    <property type="term" value="P:peptidoglycan biosynthetic process"/>
    <property type="evidence" value="ECO:0007669"/>
    <property type="project" value="UniProtKB-UniRule"/>
</dbReference>
<comment type="caution">
    <text evidence="15">The sequence shown here is derived from an EMBL/GenBank/DDBJ whole genome shotgun (WGS) entry which is preliminary data.</text>
</comment>
<dbReference type="InterPro" id="IPR036565">
    <property type="entry name" value="Mur-like_cat_sf"/>
</dbReference>
<dbReference type="PANTHER" id="PTHR43024:SF1">
    <property type="entry name" value="UDP-N-ACETYLMURAMOYL-TRIPEPTIDE--D-ALANYL-D-ALANINE LIGASE"/>
    <property type="match status" value="1"/>
</dbReference>
<dbReference type="InterPro" id="IPR005863">
    <property type="entry name" value="UDP-N-AcMur_synth"/>
</dbReference>
<dbReference type="Pfam" id="PF01225">
    <property type="entry name" value="Mur_ligase"/>
    <property type="match status" value="1"/>
</dbReference>
<dbReference type="HAMAP" id="MF_02019">
    <property type="entry name" value="MurF"/>
    <property type="match status" value="1"/>
</dbReference>
<dbReference type="GO" id="GO:0005737">
    <property type="term" value="C:cytoplasm"/>
    <property type="evidence" value="ECO:0007669"/>
    <property type="project" value="UniProtKB-SubCell"/>
</dbReference>
<dbReference type="PANTHER" id="PTHR43024">
    <property type="entry name" value="UDP-N-ACETYLMURAMOYL-TRIPEPTIDE--D-ALANYL-D-ALANINE LIGASE"/>
    <property type="match status" value="1"/>
</dbReference>
<proteinExistence type="inferred from homology"/>
<keyword evidence="7 10" id="KW-0573">Peptidoglycan synthesis</keyword>
<dbReference type="InterPro" id="IPR013221">
    <property type="entry name" value="Mur_ligase_cen"/>
</dbReference>
<evidence type="ECO:0000256" key="9">
    <source>
        <dbReference type="ARBA" id="ARBA00023316"/>
    </source>
</evidence>
<dbReference type="InterPro" id="IPR000713">
    <property type="entry name" value="Mur_ligase_N"/>
</dbReference>
<dbReference type="GO" id="GO:0005524">
    <property type="term" value="F:ATP binding"/>
    <property type="evidence" value="ECO:0007669"/>
    <property type="project" value="UniProtKB-UniRule"/>
</dbReference>
<feature type="domain" description="Mur ligase C-terminal" evidence="13">
    <location>
        <begin position="334"/>
        <end position="466"/>
    </location>
</feature>
<dbReference type="InterPro" id="IPR036615">
    <property type="entry name" value="Mur_ligase_C_dom_sf"/>
</dbReference>
<dbReference type="GO" id="GO:0051301">
    <property type="term" value="P:cell division"/>
    <property type="evidence" value="ECO:0007669"/>
    <property type="project" value="UniProtKB-KW"/>
</dbReference>
<feature type="binding site" evidence="10">
    <location>
        <begin position="117"/>
        <end position="123"/>
    </location>
    <ligand>
        <name>ATP</name>
        <dbReference type="ChEBI" id="CHEBI:30616"/>
    </ligand>
</feature>
<dbReference type="AlphaFoldDB" id="A0A7Z0D551"/>
<dbReference type="EMBL" id="JACBZP010000001">
    <property type="protein sequence ID" value="NYI68994.1"/>
    <property type="molecule type" value="Genomic_DNA"/>
</dbReference>
<evidence type="ECO:0000256" key="4">
    <source>
        <dbReference type="ARBA" id="ARBA00022741"/>
    </source>
</evidence>
<accession>A0A7Z0D551</accession>
<dbReference type="SUPFAM" id="SSF63418">
    <property type="entry name" value="MurE/MurF N-terminal domain"/>
    <property type="match status" value="1"/>
</dbReference>
<dbReference type="GO" id="GO:0008360">
    <property type="term" value="P:regulation of cell shape"/>
    <property type="evidence" value="ECO:0007669"/>
    <property type="project" value="UniProtKB-KW"/>
</dbReference>
<keyword evidence="2 10" id="KW-0436">Ligase</keyword>
<comment type="catalytic activity">
    <reaction evidence="10 11">
        <text>D-alanyl-D-alanine + UDP-N-acetyl-alpha-D-muramoyl-L-alanyl-gamma-D-glutamyl-meso-2,6-diaminopimelate + ATP = UDP-N-acetyl-alpha-D-muramoyl-L-alanyl-gamma-D-glutamyl-meso-2,6-diaminopimeloyl-D-alanyl-D-alanine + ADP + phosphate + H(+)</text>
        <dbReference type="Rhea" id="RHEA:28374"/>
        <dbReference type="ChEBI" id="CHEBI:15378"/>
        <dbReference type="ChEBI" id="CHEBI:30616"/>
        <dbReference type="ChEBI" id="CHEBI:43474"/>
        <dbReference type="ChEBI" id="CHEBI:57822"/>
        <dbReference type="ChEBI" id="CHEBI:61386"/>
        <dbReference type="ChEBI" id="CHEBI:83905"/>
        <dbReference type="ChEBI" id="CHEBI:456216"/>
        <dbReference type="EC" id="6.3.2.10"/>
    </reaction>
</comment>
<dbReference type="InterPro" id="IPR051046">
    <property type="entry name" value="MurCDEF_CellWall_CoF430Synth"/>
</dbReference>
<dbReference type="UniPathway" id="UPA00219"/>
<dbReference type="InterPro" id="IPR035911">
    <property type="entry name" value="MurE/MurF_N"/>
</dbReference>
<feature type="domain" description="Mur ligase central" evidence="14">
    <location>
        <begin position="115"/>
        <end position="310"/>
    </location>
</feature>
<sequence>MKEFSVVEISTALDGTMVAVEPEMRVGGPVVTDSREITEGSIFVARRGESLDGHDFAISAIDAGAALVIGEHEVSGPAGRIPMIVVDDATVGLAALAQLNLTSLRSEGDLQVVAITGSAGKTTVKDLTASLLAGSGETIAPYNSYNGEVGAPLTALRADTGTRFLVLEMGARHRGNLKYLTDYMRPDISVVLNVGSAHSGVFGGPEAIAATKGELVDALEPGGTAILNYDDDRVRAMASRAREGVSIVWFTSDDKAVATGPTVTGSSIATDANGRSSFDLTLPGEESVPVTLSLLGEHHVPNALAAAAIAWKFGIEPKSIPVVLSTASAASRWRMELIDAPGGYSVLNDAYNANPESMRAALKTLAVMGRGDDETPARRTWAVLGEMLELGDDSVAAHDSIGRLVVRLNISKLIAVGEGARAIYQAAAHEGSWGDEAAWVPDIESAHALLEEGLRPGDLVLFKSSRDAGLRYLGDEIAGVVS</sequence>
<dbReference type="Gene3D" id="3.40.1390.10">
    <property type="entry name" value="MurE/MurF, N-terminal domain"/>
    <property type="match status" value="1"/>
</dbReference>
<protein>
    <recommendedName>
        <fullName evidence="10 11">UDP-N-acetylmuramoyl-tripeptide--D-alanyl-D-alanine ligase</fullName>
        <ecNumber evidence="10 11">6.3.2.10</ecNumber>
    </recommendedName>
    <alternativeName>
        <fullName evidence="10">D-alanyl-D-alanine-adding enzyme</fullName>
    </alternativeName>
</protein>
<dbReference type="GO" id="GO:0071555">
    <property type="term" value="P:cell wall organization"/>
    <property type="evidence" value="ECO:0007669"/>
    <property type="project" value="UniProtKB-KW"/>
</dbReference>
<evidence type="ECO:0000256" key="11">
    <source>
        <dbReference type="RuleBase" id="RU004136"/>
    </source>
</evidence>
<evidence type="ECO:0000256" key="8">
    <source>
        <dbReference type="ARBA" id="ARBA00023306"/>
    </source>
</evidence>
<comment type="pathway">
    <text evidence="10 11">Cell wall biogenesis; peptidoglycan biosynthesis.</text>
</comment>
<dbReference type="InterPro" id="IPR004101">
    <property type="entry name" value="Mur_ligase_C"/>
</dbReference>
<dbReference type="RefSeq" id="WP_179429261.1">
    <property type="nucleotide sequence ID" value="NZ_JACBZP010000001.1"/>
</dbReference>
<evidence type="ECO:0000259" key="13">
    <source>
        <dbReference type="Pfam" id="PF02875"/>
    </source>
</evidence>
<evidence type="ECO:0000256" key="2">
    <source>
        <dbReference type="ARBA" id="ARBA00022598"/>
    </source>
</evidence>
<keyword evidence="9 10" id="KW-0961">Cell wall biogenesis/degradation</keyword>